<protein>
    <recommendedName>
        <fullName evidence="3">Transcription regulator BetR N-terminal domain-containing protein</fullName>
    </recommendedName>
</protein>
<gene>
    <name evidence="1" type="ORF">FH603_4820</name>
</gene>
<proteinExistence type="predicted"/>
<dbReference type="EMBL" id="VFIA01000042">
    <property type="protein sequence ID" value="MBC3794293.1"/>
    <property type="molecule type" value="Genomic_DNA"/>
</dbReference>
<evidence type="ECO:0008006" key="3">
    <source>
        <dbReference type="Google" id="ProtNLM"/>
    </source>
</evidence>
<name>A0ABR6WDP9_9BACT</name>
<sequence length="134" mass="15409">MIDSLRNSLHSFANNYQAIMWRLRECSLNDEQLGMALGVSGNAIRNRRAKPDLWKLSDVERLATHFALPVTACVQLNQALHALPGQLKTAPNDERRKAERMMLIKTTQLELYNQSDWPVRQLLRMHQALTTVSR</sequence>
<dbReference type="Proteomes" id="UP000700732">
    <property type="component" value="Unassembled WGS sequence"/>
</dbReference>
<reference evidence="1 2" key="1">
    <citation type="submission" date="2019-06" db="EMBL/GenBank/DDBJ databases">
        <title>Spirosoma utsteinense sp. nov. isolated from Antarctic ice-free soils.</title>
        <authorList>
            <person name="Tahon G."/>
        </authorList>
    </citation>
    <scope>NUCLEOTIDE SEQUENCE [LARGE SCALE GENOMIC DNA]</scope>
    <source>
        <strain evidence="1 2">LMG 31447</strain>
    </source>
</reference>
<accession>A0ABR6WDP9</accession>
<keyword evidence="2" id="KW-1185">Reference proteome</keyword>
<evidence type="ECO:0000313" key="2">
    <source>
        <dbReference type="Proteomes" id="UP000700732"/>
    </source>
</evidence>
<dbReference type="RefSeq" id="WP_235985457.1">
    <property type="nucleotide sequence ID" value="NZ_VFIA01000042.1"/>
</dbReference>
<evidence type="ECO:0000313" key="1">
    <source>
        <dbReference type="EMBL" id="MBC3794293.1"/>
    </source>
</evidence>
<comment type="caution">
    <text evidence="1">The sequence shown here is derived from an EMBL/GenBank/DDBJ whole genome shotgun (WGS) entry which is preliminary data.</text>
</comment>
<organism evidence="1 2">
    <name type="scientific">Spirosoma utsteinense</name>
    <dbReference type="NCBI Taxonomy" id="2585773"/>
    <lineage>
        <taxon>Bacteria</taxon>
        <taxon>Pseudomonadati</taxon>
        <taxon>Bacteroidota</taxon>
        <taxon>Cytophagia</taxon>
        <taxon>Cytophagales</taxon>
        <taxon>Cytophagaceae</taxon>
        <taxon>Spirosoma</taxon>
    </lineage>
</organism>